<accession>A0ABZ0CM56</accession>
<evidence type="ECO:0000313" key="2">
    <source>
        <dbReference type="Proteomes" id="UP001303946"/>
    </source>
</evidence>
<dbReference type="SUPFAM" id="SSF110296">
    <property type="entry name" value="Oligoxyloglucan reducing end-specific cellobiohydrolase"/>
    <property type="match status" value="1"/>
</dbReference>
<reference evidence="1 2" key="1">
    <citation type="submission" date="2023-10" db="EMBL/GenBank/DDBJ databases">
        <title>Bacteria for the degradation of biodegradable plastic PBAT(Polybutylene adipate terephthalate).</title>
        <authorList>
            <person name="Weon H.-Y."/>
            <person name="Yeon J."/>
        </authorList>
    </citation>
    <scope>NUCLEOTIDE SEQUENCE [LARGE SCALE GENOMIC DNA]</scope>
    <source>
        <strain evidence="1 2">SBD 7-3</strain>
    </source>
</reference>
<evidence type="ECO:0000313" key="1">
    <source>
        <dbReference type="EMBL" id="WOB06082.1"/>
    </source>
</evidence>
<protein>
    <recommendedName>
        <fullName evidence="3">Glycosyl hydrolase</fullName>
    </recommendedName>
</protein>
<keyword evidence="2" id="KW-1185">Reference proteome</keyword>
<dbReference type="Proteomes" id="UP001303946">
    <property type="component" value="Chromosome"/>
</dbReference>
<gene>
    <name evidence="1" type="ORF">RXV79_14235</name>
</gene>
<evidence type="ECO:0008006" key="3">
    <source>
        <dbReference type="Google" id="ProtNLM"/>
    </source>
</evidence>
<name>A0ABZ0CM56_9BURK</name>
<proteinExistence type="predicted"/>
<organism evidence="1 2">
    <name type="scientific">Piscinibacter gummiphilus</name>
    <dbReference type="NCBI Taxonomy" id="946333"/>
    <lineage>
        <taxon>Bacteria</taxon>
        <taxon>Pseudomonadati</taxon>
        <taxon>Pseudomonadota</taxon>
        <taxon>Betaproteobacteria</taxon>
        <taxon>Burkholderiales</taxon>
        <taxon>Sphaerotilaceae</taxon>
        <taxon>Piscinibacter</taxon>
    </lineage>
</organism>
<dbReference type="RefSeq" id="WP_316698356.1">
    <property type="nucleotide sequence ID" value="NZ_CP136336.1"/>
</dbReference>
<sequence length="298" mass="33363">MSRWTEKFSYWTGTQIAPDLHAFLLGRDDLMEKRTPHTVLATLDKGTWVAKSFPWTSVGVCWGQKPVQELVLVGHEGHIAAGPVGNLASEDAIDIEPEDGKVGHLRCARSIGGRVYIGGMDRQMYRRIPGGWEPLDEGMPGADEDVVGFEAIDGFSEKEIYAVGHEGEMWEFNGKKWRQISSPTNLILLGVHCAPDGFVYVSGQAGLVLKGRHDEWEIVDQTATREDIWDIAWFKGTLYLATRGVLYHHRDNTTEPVDFGDTDIPFTFYKFIVSADQLITVGSKDVMRFDGATWSRID</sequence>
<dbReference type="EMBL" id="CP136336">
    <property type="protein sequence ID" value="WOB06082.1"/>
    <property type="molecule type" value="Genomic_DNA"/>
</dbReference>